<reference evidence="1 3" key="3">
    <citation type="submission" date="2016-01" db="EMBL/GenBank/DDBJ databases">
        <title>Madurella mycetomatis genome sequencing.</title>
        <authorList>
            <person name="Van De Sande W."/>
        </authorList>
    </citation>
    <scope>NUCLEOTIDE SEQUENCE [LARGE SCALE GENOMIC DNA]</scope>
    <source>
        <strain evidence="1">Mm55</strain>
        <strain evidence="3">mm55</strain>
    </source>
</reference>
<evidence type="ECO:0008006" key="4">
    <source>
        <dbReference type="Google" id="ProtNLM"/>
    </source>
</evidence>
<dbReference type="AlphaFoldDB" id="A0A175VYK3"/>
<evidence type="ECO:0000313" key="2">
    <source>
        <dbReference type="EMBL" id="KXX83240.1"/>
    </source>
</evidence>
<organism evidence="1 3">
    <name type="scientific">Madurella mycetomatis</name>
    <dbReference type="NCBI Taxonomy" id="100816"/>
    <lineage>
        <taxon>Eukaryota</taxon>
        <taxon>Fungi</taxon>
        <taxon>Dikarya</taxon>
        <taxon>Ascomycota</taxon>
        <taxon>Pezizomycotina</taxon>
        <taxon>Sordariomycetes</taxon>
        <taxon>Sordariomycetidae</taxon>
        <taxon>Sordariales</taxon>
        <taxon>Sordariales incertae sedis</taxon>
        <taxon>Madurella</taxon>
    </lineage>
</organism>
<dbReference type="EMBL" id="LCTW02000211">
    <property type="protein sequence ID" value="KXX76433.1"/>
    <property type="molecule type" value="Genomic_DNA"/>
</dbReference>
<dbReference type="VEuPathDB" id="FungiDB:MMYC01_200189"/>
<dbReference type="OrthoDB" id="5214702at2759"/>
<dbReference type="EMBL" id="LCTW02000002">
    <property type="protein sequence ID" value="KXX83240.1"/>
    <property type="molecule type" value="Genomic_DNA"/>
</dbReference>
<accession>A0A175VYK3</accession>
<protein>
    <recommendedName>
        <fullName evidence="4">F-box domain-containing protein</fullName>
    </recommendedName>
</protein>
<dbReference type="CDD" id="cd09917">
    <property type="entry name" value="F-box_SF"/>
    <property type="match status" value="1"/>
</dbReference>
<comment type="caution">
    <text evidence="1">The sequence shown here is derived from an EMBL/GenBank/DDBJ whole genome shotgun (WGS) entry which is preliminary data.</text>
</comment>
<reference evidence="1" key="2">
    <citation type="submission" date="2015-06" db="EMBL/GenBank/DDBJ databases">
        <authorList>
            <person name="Hoefler B.C."/>
            <person name="Straight P.D."/>
        </authorList>
    </citation>
    <scope>NUCLEOTIDE SEQUENCE [LARGE SCALE GENOMIC DNA]</scope>
    <source>
        <strain evidence="1">Mm55</strain>
    </source>
</reference>
<dbReference type="STRING" id="100816.A0A175VYK3"/>
<dbReference type="Proteomes" id="UP000078237">
    <property type="component" value="Unassembled WGS sequence"/>
</dbReference>
<reference evidence="3" key="1">
    <citation type="submission" date="2015-06" db="EMBL/GenBank/DDBJ databases">
        <authorList>
            <person name="van de Sande W.W.J."/>
        </authorList>
    </citation>
    <scope>NUCLEOTIDE SEQUENCE [LARGE SCALE GENOMIC DNA]</scope>
    <source>
        <strain evidence="3">mm55</strain>
    </source>
</reference>
<keyword evidence="3" id="KW-1185">Reference proteome</keyword>
<gene>
    <name evidence="2" type="ORF">MMYC01_200189</name>
    <name evidence="1" type="ORF">MMYC01_206815</name>
</gene>
<dbReference type="VEuPathDB" id="FungiDB:MMYC01_206815"/>
<evidence type="ECO:0000313" key="3">
    <source>
        <dbReference type="Proteomes" id="UP000078237"/>
    </source>
</evidence>
<proteinExistence type="predicted"/>
<evidence type="ECO:0000313" key="1">
    <source>
        <dbReference type="EMBL" id="KXX76433.1"/>
    </source>
</evidence>
<name>A0A175VYK3_9PEZI</name>
<sequence>MAAGFFARSGPPELILCILQCCESTHDLLSLTSTCRHIHNIWQTHAAAVLWGFWLKQIPCFEDALTAARLTQRVVDAERRGELTPLDLTPHALNGSPMIPTIPELKAALALSDLAATQEVVFYVQHTVLPHYQDPPDTGTALPEEPSRMLEWSRHVRKAIYRTFIAGAALSGAYTEPLFKASPELGLELVRKGSRPSGSQLRFLEQFAVCNMAATPEAEEAVFEPFGAWLLENILSDKQARQAMADRFRSGCGRARRCRNLGSCPVSLVGGGSHSDAHLVVWEVMKMVWAFDHTGDAKYAIAHAAAIPDLSPPSSPVPSGGQAGEIRQSASRTALVALFGVFRPEEVHLPKRLAISWWSAQSELQAHLDASKKTAPRSRYISTRGSAINFSSWIYSHSGQPNCIRGTTDPVAPLTFKFFEYFLRRYLRLRFLPNSFHFITHDGQIFNEFVSSLSLFALDDGEDRKACCSGPDVTVEDLSTADFLDGSEILTSFDPPPELEFVRMF</sequence>